<organism evidence="3 4">
    <name type="scientific">Cotonvirus japonicus</name>
    <dbReference type="NCBI Taxonomy" id="2811091"/>
    <lineage>
        <taxon>Viruses</taxon>
        <taxon>Varidnaviria</taxon>
        <taxon>Bamfordvirae</taxon>
        <taxon>Nucleocytoviricota</taxon>
        <taxon>Megaviricetes</taxon>
        <taxon>Imitervirales</taxon>
        <taxon>Mimiviridae</taxon>
        <taxon>Megamimivirinae</taxon>
        <taxon>Cotonvirus</taxon>
        <taxon>Cotonvirus japonicum</taxon>
    </lineage>
</organism>
<dbReference type="SMART" id="SM00382">
    <property type="entry name" value="AAA"/>
    <property type="match status" value="1"/>
</dbReference>
<dbReference type="InterPro" id="IPR050747">
    <property type="entry name" value="Mitochondrial_chaperone_BCS1"/>
</dbReference>
<dbReference type="Gene3D" id="3.40.50.300">
    <property type="entry name" value="P-loop containing nucleotide triphosphate hydrolases"/>
    <property type="match status" value="1"/>
</dbReference>
<dbReference type="Pfam" id="PF00004">
    <property type="entry name" value="AAA"/>
    <property type="match status" value="1"/>
</dbReference>
<evidence type="ECO:0000259" key="2">
    <source>
        <dbReference type="SMART" id="SM00382"/>
    </source>
</evidence>
<accession>A0ABM7NU42</accession>
<dbReference type="Proteomes" id="UP001321479">
    <property type="component" value="Segment"/>
</dbReference>
<protein>
    <submittedName>
        <fullName evidence="3">AAA- family ATPase</fullName>
    </submittedName>
</protein>
<evidence type="ECO:0000313" key="3">
    <source>
        <dbReference type="EMBL" id="BCS83685.1"/>
    </source>
</evidence>
<proteinExistence type="inferred from homology"/>
<feature type="domain" description="AAA+ ATPase" evidence="2">
    <location>
        <begin position="216"/>
        <end position="349"/>
    </location>
</feature>
<keyword evidence="4" id="KW-1185">Reference proteome</keyword>
<name>A0ABM7NU42_9VIRU</name>
<dbReference type="SUPFAM" id="SSF52540">
    <property type="entry name" value="P-loop containing nucleoside triphosphate hydrolases"/>
    <property type="match status" value="1"/>
</dbReference>
<evidence type="ECO:0000256" key="1">
    <source>
        <dbReference type="ARBA" id="ARBA00007448"/>
    </source>
</evidence>
<comment type="similarity">
    <text evidence="1">Belongs to the AAA ATPase family. BCS1 subfamily.</text>
</comment>
<dbReference type="InterPro" id="IPR027417">
    <property type="entry name" value="P-loop_NTPase"/>
</dbReference>
<dbReference type="RefSeq" id="YP_010842293.1">
    <property type="nucleotide sequence ID" value="NC_079139.1"/>
</dbReference>
<dbReference type="EMBL" id="AP024483">
    <property type="protein sequence ID" value="BCS83685.1"/>
    <property type="molecule type" value="Genomic_DNA"/>
</dbReference>
<dbReference type="InterPro" id="IPR003959">
    <property type="entry name" value="ATPase_AAA_core"/>
</dbReference>
<dbReference type="GeneID" id="80558890"/>
<dbReference type="PANTHER" id="PTHR23070">
    <property type="entry name" value="BCS1 AAA-TYPE ATPASE"/>
    <property type="match status" value="1"/>
</dbReference>
<reference evidence="3 4" key="1">
    <citation type="submission" date="2021-02" db="EMBL/GenBank/DDBJ databases">
        <title>Cotonvirus japonicus, which uses Golgi apparatus of host cells for its virion factory, phylogenetically links tailed tupanvirus and icosahedral mimivirus.</title>
        <authorList>
            <person name="Takahashi H."/>
            <person name="Fukaya S."/>
            <person name="Song C."/>
            <person name="Murata K."/>
            <person name="Takemura M."/>
        </authorList>
    </citation>
    <scope>NUCLEOTIDE SEQUENCE [LARGE SCALE GENOMIC DNA]</scope>
</reference>
<evidence type="ECO:0000313" key="4">
    <source>
        <dbReference type="Proteomes" id="UP001321479"/>
    </source>
</evidence>
<dbReference type="InterPro" id="IPR003593">
    <property type="entry name" value="AAA+_ATPase"/>
</dbReference>
<sequence>MLRLAYKINYHIIDNISNNMIKTTLVTSTVAFATYKFSDKFYEIIKDFITNNFLGKLEINTKVNPKLTHAIMAELENILEKSKLVKVSDGNFGVRYELKYGTYMIDTKKYGKIIIKYNENLIVLYNFPKFTLFPPCIKKQTHKLKAFVDDIYKKYCSPNVMRMCYTADKDSWSFPIIRRPSNFPKENLTTDMKHLLSDVDKFMSSEKIYTDRGINYRRGYLIHGESGCGKTGMISIIANKYNMDIYTLNINSQNMSDTMLINLVSNVKPNSILAIEEIDKQIETLQANGNRHVSIGGILSALDGPQGLAHRVIVIMTSNCNDFLNPKYMEPLIRPGRIDKCVEFKTKIHLNLDDVFDDSC</sequence>